<accession>A0A0F9C8Z6</accession>
<dbReference type="EMBL" id="LAZR01037224">
    <property type="protein sequence ID" value="KKL22757.1"/>
    <property type="molecule type" value="Genomic_DNA"/>
</dbReference>
<protein>
    <submittedName>
        <fullName evidence="1">Uncharacterized protein</fullName>
    </submittedName>
</protein>
<evidence type="ECO:0000313" key="1">
    <source>
        <dbReference type="EMBL" id="KKL22757.1"/>
    </source>
</evidence>
<name>A0A0F9C8Z6_9ZZZZ</name>
<reference evidence="1" key="1">
    <citation type="journal article" date="2015" name="Nature">
        <title>Complex archaea that bridge the gap between prokaryotes and eukaryotes.</title>
        <authorList>
            <person name="Spang A."/>
            <person name="Saw J.H."/>
            <person name="Jorgensen S.L."/>
            <person name="Zaremba-Niedzwiedzka K."/>
            <person name="Martijn J."/>
            <person name="Lind A.E."/>
            <person name="van Eijk R."/>
            <person name="Schleper C."/>
            <person name="Guy L."/>
            <person name="Ettema T.J."/>
        </authorList>
    </citation>
    <scope>NUCLEOTIDE SEQUENCE</scope>
</reference>
<dbReference type="AlphaFoldDB" id="A0A0F9C8Z6"/>
<comment type="caution">
    <text evidence="1">The sequence shown here is derived from an EMBL/GenBank/DDBJ whole genome shotgun (WGS) entry which is preliminary data.</text>
</comment>
<sequence>MEDREDYNAVSIQDIEYAEREPPYQCPSDGPPDKWILV</sequence>
<gene>
    <name evidence="1" type="ORF">LCGC14_2432190</name>
</gene>
<proteinExistence type="predicted"/>
<feature type="non-terminal residue" evidence="1">
    <location>
        <position position="38"/>
    </location>
</feature>
<organism evidence="1">
    <name type="scientific">marine sediment metagenome</name>
    <dbReference type="NCBI Taxonomy" id="412755"/>
    <lineage>
        <taxon>unclassified sequences</taxon>
        <taxon>metagenomes</taxon>
        <taxon>ecological metagenomes</taxon>
    </lineage>
</organism>